<sequence length="134" mass="14013">MAWPHVASLPDSMQTGQHSPAGVTGTWQCVVGQATSSHTARPPLHRHVTHGSGDQTAWGNMTKRWFEAPPPALTPPFNTGPGAEDFLTRGFPWCSPGSLGSPGPGTSLSSRGLERPALARRGPATHGHMGDGGF</sequence>
<dbReference type="EMBL" id="SRLO01000329">
    <property type="protein sequence ID" value="TNN60720.1"/>
    <property type="molecule type" value="Genomic_DNA"/>
</dbReference>
<feature type="region of interest" description="Disordered" evidence="1">
    <location>
        <begin position="37"/>
        <end position="58"/>
    </location>
</feature>
<dbReference type="AlphaFoldDB" id="A0A4Z2H5F6"/>
<proteinExistence type="predicted"/>
<evidence type="ECO:0000256" key="1">
    <source>
        <dbReference type="SAM" id="MobiDB-lite"/>
    </source>
</evidence>
<evidence type="ECO:0000313" key="3">
    <source>
        <dbReference type="Proteomes" id="UP000314294"/>
    </source>
</evidence>
<accession>A0A4Z2H5F6</accession>
<organism evidence="2 3">
    <name type="scientific">Liparis tanakae</name>
    <name type="common">Tanaka's snailfish</name>
    <dbReference type="NCBI Taxonomy" id="230148"/>
    <lineage>
        <taxon>Eukaryota</taxon>
        <taxon>Metazoa</taxon>
        <taxon>Chordata</taxon>
        <taxon>Craniata</taxon>
        <taxon>Vertebrata</taxon>
        <taxon>Euteleostomi</taxon>
        <taxon>Actinopterygii</taxon>
        <taxon>Neopterygii</taxon>
        <taxon>Teleostei</taxon>
        <taxon>Neoteleostei</taxon>
        <taxon>Acanthomorphata</taxon>
        <taxon>Eupercaria</taxon>
        <taxon>Perciformes</taxon>
        <taxon>Cottioidei</taxon>
        <taxon>Cottales</taxon>
        <taxon>Liparidae</taxon>
        <taxon>Liparis</taxon>
    </lineage>
</organism>
<reference evidence="2 3" key="1">
    <citation type="submission" date="2019-03" db="EMBL/GenBank/DDBJ databases">
        <title>First draft genome of Liparis tanakae, snailfish: a comprehensive survey of snailfish specific genes.</title>
        <authorList>
            <person name="Kim W."/>
            <person name="Song I."/>
            <person name="Jeong J.-H."/>
            <person name="Kim D."/>
            <person name="Kim S."/>
            <person name="Ryu S."/>
            <person name="Song J.Y."/>
            <person name="Lee S.K."/>
        </authorList>
    </citation>
    <scope>NUCLEOTIDE SEQUENCE [LARGE SCALE GENOMIC DNA]</scope>
    <source>
        <tissue evidence="2">Muscle</tissue>
    </source>
</reference>
<gene>
    <name evidence="2" type="ORF">EYF80_029064</name>
</gene>
<name>A0A4Z2H5F6_9TELE</name>
<evidence type="ECO:0000313" key="2">
    <source>
        <dbReference type="EMBL" id="TNN60720.1"/>
    </source>
</evidence>
<protein>
    <submittedName>
        <fullName evidence="2">Uncharacterized protein</fullName>
    </submittedName>
</protein>
<feature type="region of interest" description="Disordered" evidence="1">
    <location>
        <begin position="1"/>
        <end position="21"/>
    </location>
</feature>
<comment type="caution">
    <text evidence="2">The sequence shown here is derived from an EMBL/GenBank/DDBJ whole genome shotgun (WGS) entry which is preliminary data.</text>
</comment>
<dbReference type="Proteomes" id="UP000314294">
    <property type="component" value="Unassembled WGS sequence"/>
</dbReference>
<keyword evidence="3" id="KW-1185">Reference proteome</keyword>